<dbReference type="InterPro" id="IPR011042">
    <property type="entry name" value="6-blade_b-propeller_TolB-like"/>
</dbReference>
<dbReference type="Gene3D" id="3.40.50.1820">
    <property type="entry name" value="alpha/beta hydrolase"/>
    <property type="match status" value="1"/>
</dbReference>
<dbReference type="Gene3D" id="2.120.10.30">
    <property type="entry name" value="TolB, C-terminal domain"/>
    <property type="match status" value="2"/>
</dbReference>
<evidence type="ECO:0000256" key="2">
    <source>
        <dbReference type="ARBA" id="ARBA00022825"/>
    </source>
</evidence>
<protein>
    <submittedName>
        <fullName evidence="5">Acyl-peptide hydrolase</fullName>
    </submittedName>
</protein>
<evidence type="ECO:0000259" key="3">
    <source>
        <dbReference type="Pfam" id="PF00326"/>
    </source>
</evidence>
<dbReference type="GO" id="GO:0004252">
    <property type="term" value="F:serine-type endopeptidase activity"/>
    <property type="evidence" value="ECO:0007669"/>
    <property type="project" value="TreeGrafter"/>
</dbReference>
<accession>A0A8J2V9I4</accession>
<dbReference type="SUPFAM" id="SSF53474">
    <property type="entry name" value="alpha/beta-Hydrolases"/>
    <property type="match status" value="1"/>
</dbReference>
<dbReference type="Pfam" id="PF00326">
    <property type="entry name" value="Peptidase_S9"/>
    <property type="match status" value="1"/>
</dbReference>
<evidence type="ECO:0000256" key="1">
    <source>
        <dbReference type="ARBA" id="ARBA00022801"/>
    </source>
</evidence>
<evidence type="ECO:0000313" key="6">
    <source>
        <dbReference type="Proteomes" id="UP000652231"/>
    </source>
</evidence>
<sequence>MGLMCILFLSSLTLSSQNKTPFDYLDVFEMQYAAQPEISPDGSQIVYLRNQFDIKTDKKFTNLWLIDYDGTSEVPLTSGKQNYSNAKWSPDGEKIAYVSAEEGSSQIFVRWMKTGQTASITNLTKSPGNLSWSPDGKWIAFTMFVPSEEAKIGKFPGPPEGAEWAKPAKIIDKVNYRSDGNFGFVESGFRHLFVVSANGGAARQITFGDFNHSTFSWMPDGKTIIVSANREENAELNPNNSHLYKVNTLSNSIAKITTGKGPYQSPKVSPDGKKVLFSHYEDKFVGYQLSKIFHMNPDGSQVTEIKHNLGLDIDDYEWDRNSKSLFIKYTKHGEGVLASMDLNGNTTNITSKIGSESYGRPYSSGSFSIAKNGNYVFTQASTSRPAELAVGKYPSKTEAKRITSLNDNFLINKTIGDVEEIWFKSSYDNKEVQGWIIYPPDFDASKKYPLILEIHGGPYLSYGPHFTPELQLMATQGYVVLYTNPRGSTSYGEEFAAYINNNYPSEDYDDLMSGIDAVIAKGFINTDRLYITGGSGGGVLSSWSIGKTDRFAAAVVSKPVINWYSFALTSDGGSIYYQYWFNKKPWEDPDQYLDHSPISLVGNVNTPAMIICGENDYRTPMSESEQYYNALKIQGKEAMLVRIPEASHGITARPSNIIRQVGYIVGWFDKHQ</sequence>
<reference evidence="5" key="1">
    <citation type="journal article" date="2014" name="Int. J. Syst. Evol. Microbiol.">
        <title>Complete genome sequence of Corynebacterium casei LMG S-19264T (=DSM 44701T), isolated from a smear-ripened cheese.</title>
        <authorList>
            <consortium name="US DOE Joint Genome Institute (JGI-PGF)"/>
            <person name="Walter F."/>
            <person name="Albersmeier A."/>
            <person name="Kalinowski J."/>
            <person name="Ruckert C."/>
        </authorList>
    </citation>
    <scope>NUCLEOTIDE SEQUENCE</scope>
    <source>
        <strain evidence="5">CGMCC 1.12924</strain>
    </source>
</reference>
<evidence type="ECO:0000313" key="5">
    <source>
        <dbReference type="EMBL" id="GGD86534.1"/>
    </source>
</evidence>
<organism evidence="5 6">
    <name type="scientific">Planktosalinus lacus</name>
    <dbReference type="NCBI Taxonomy" id="1526573"/>
    <lineage>
        <taxon>Bacteria</taxon>
        <taxon>Pseudomonadati</taxon>
        <taxon>Bacteroidota</taxon>
        <taxon>Flavobacteriia</taxon>
        <taxon>Flavobacteriales</taxon>
        <taxon>Flavobacteriaceae</taxon>
        <taxon>Planktosalinus</taxon>
    </lineage>
</organism>
<keyword evidence="2" id="KW-0645">Protease</keyword>
<dbReference type="GO" id="GO:0006508">
    <property type="term" value="P:proteolysis"/>
    <property type="evidence" value="ECO:0007669"/>
    <property type="project" value="InterPro"/>
</dbReference>
<dbReference type="SUPFAM" id="SSF82171">
    <property type="entry name" value="DPP6 N-terminal domain-like"/>
    <property type="match status" value="1"/>
</dbReference>
<name>A0A8J2V9I4_9FLAO</name>
<keyword evidence="6" id="KW-1185">Reference proteome</keyword>
<dbReference type="InterPro" id="IPR002469">
    <property type="entry name" value="Peptidase_S9B_N"/>
</dbReference>
<dbReference type="InterPro" id="IPR029058">
    <property type="entry name" value="AB_hydrolase_fold"/>
</dbReference>
<dbReference type="AlphaFoldDB" id="A0A8J2V9I4"/>
<dbReference type="InterPro" id="IPR011659">
    <property type="entry name" value="WD40"/>
</dbReference>
<dbReference type="PANTHER" id="PTHR42776:SF27">
    <property type="entry name" value="DIPEPTIDYL PEPTIDASE FAMILY MEMBER 6"/>
    <property type="match status" value="1"/>
</dbReference>
<comment type="caution">
    <text evidence="5">The sequence shown here is derived from an EMBL/GenBank/DDBJ whole genome shotgun (WGS) entry which is preliminary data.</text>
</comment>
<dbReference type="EMBL" id="BMGK01000003">
    <property type="protein sequence ID" value="GGD86534.1"/>
    <property type="molecule type" value="Genomic_DNA"/>
</dbReference>
<dbReference type="Pfam" id="PF07676">
    <property type="entry name" value="PD40"/>
    <property type="match status" value="2"/>
</dbReference>
<gene>
    <name evidence="5" type="ORF">GCM10011312_08220</name>
</gene>
<feature type="domain" description="Peptidase S9 prolyl oligopeptidase catalytic" evidence="3">
    <location>
        <begin position="464"/>
        <end position="671"/>
    </location>
</feature>
<evidence type="ECO:0000259" key="4">
    <source>
        <dbReference type="Pfam" id="PF00930"/>
    </source>
</evidence>
<keyword evidence="1 5" id="KW-0378">Hydrolase</keyword>
<dbReference type="Proteomes" id="UP000652231">
    <property type="component" value="Unassembled WGS sequence"/>
</dbReference>
<dbReference type="InterPro" id="IPR001375">
    <property type="entry name" value="Peptidase_S9_cat"/>
</dbReference>
<keyword evidence="2" id="KW-0720">Serine protease</keyword>
<proteinExistence type="predicted"/>
<reference evidence="5" key="2">
    <citation type="submission" date="2020-09" db="EMBL/GenBank/DDBJ databases">
        <authorList>
            <person name="Sun Q."/>
            <person name="Zhou Y."/>
        </authorList>
    </citation>
    <scope>NUCLEOTIDE SEQUENCE</scope>
    <source>
        <strain evidence="5">CGMCC 1.12924</strain>
    </source>
</reference>
<dbReference type="Pfam" id="PF00930">
    <property type="entry name" value="DPPIV_N"/>
    <property type="match status" value="1"/>
</dbReference>
<feature type="domain" description="Dipeptidylpeptidase IV N-terminal" evidence="4">
    <location>
        <begin position="182"/>
        <end position="277"/>
    </location>
</feature>
<dbReference type="PANTHER" id="PTHR42776">
    <property type="entry name" value="SERINE PEPTIDASE S9 FAMILY MEMBER"/>
    <property type="match status" value="1"/>
</dbReference>